<reference evidence="1 2" key="1">
    <citation type="journal article" date="2016" name="Environ. Microbiol.">
        <title>Genomic resolution of a cold subsurface aquifer community provides metabolic insights for novel microbes adapted to high CO concentrations.</title>
        <authorList>
            <person name="Probst A.J."/>
            <person name="Castelle C.J."/>
            <person name="Singh A."/>
            <person name="Brown C.T."/>
            <person name="Anantharaman K."/>
            <person name="Sharon I."/>
            <person name="Hug L.A."/>
            <person name="Burstein D."/>
            <person name="Emerson J.B."/>
            <person name="Thomas B.C."/>
            <person name="Banfield J.F."/>
        </authorList>
    </citation>
    <scope>NUCLEOTIDE SEQUENCE [LARGE SCALE GENOMIC DNA]</scope>
    <source>
        <strain evidence="1">CG1_02_38_46</strain>
    </source>
</reference>
<dbReference type="EMBL" id="MNUO01000131">
    <property type="protein sequence ID" value="OIN95667.1"/>
    <property type="molecule type" value="Genomic_DNA"/>
</dbReference>
<comment type="caution">
    <text evidence="1">The sequence shown here is derived from an EMBL/GenBank/DDBJ whole genome shotgun (WGS) entry which is preliminary data.</text>
</comment>
<sequence>MLPASLILRAFPHSSDTSYAIAQTKPHPRYGYITYFDGTTTRHKYIPKRDLDNAVFLTGNYRNFCKWMKEIRSLSRQILQLLDKIGELQTLPISSIEEKEDKRK</sequence>
<accession>A0A1J4S8A9</accession>
<dbReference type="AlphaFoldDB" id="A0A1J4S8A9"/>
<name>A0A1J4S8A9_9BACT</name>
<evidence type="ECO:0000313" key="1">
    <source>
        <dbReference type="EMBL" id="OIN95667.1"/>
    </source>
</evidence>
<proteinExistence type="predicted"/>
<evidence type="ECO:0000313" key="2">
    <source>
        <dbReference type="Proteomes" id="UP000182278"/>
    </source>
</evidence>
<dbReference type="Proteomes" id="UP000182278">
    <property type="component" value="Unassembled WGS sequence"/>
</dbReference>
<protein>
    <submittedName>
        <fullName evidence="1">Uncharacterized protein</fullName>
    </submittedName>
</protein>
<organism evidence="1 2">
    <name type="scientific">Candidatus Desantisbacteria bacterium CG1_02_38_46</name>
    <dbReference type="NCBI Taxonomy" id="1817893"/>
    <lineage>
        <taxon>Bacteria</taxon>
        <taxon>Candidatus Desantisiibacteriota</taxon>
    </lineage>
</organism>
<gene>
    <name evidence="1" type="ORF">AUJ66_08535</name>
</gene>